<feature type="transmembrane region" description="Helical" evidence="2">
    <location>
        <begin position="325"/>
        <end position="341"/>
    </location>
</feature>
<dbReference type="AlphaFoldDB" id="A0A4S8N1X3"/>
<feature type="transmembrane region" description="Helical" evidence="2">
    <location>
        <begin position="105"/>
        <end position="129"/>
    </location>
</feature>
<feature type="transmembrane region" description="Helical" evidence="2">
    <location>
        <begin position="12"/>
        <end position="30"/>
    </location>
</feature>
<gene>
    <name evidence="3" type="ORF">E9934_15430</name>
</gene>
<feature type="transmembrane region" description="Helical" evidence="2">
    <location>
        <begin position="269"/>
        <end position="296"/>
    </location>
</feature>
<feature type="compositionally biased region" description="Low complexity" evidence="1">
    <location>
        <begin position="152"/>
        <end position="172"/>
    </location>
</feature>
<evidence type="ECO:0000313" key="3">
    <source>
        <dbReference type="EMBL" id="THV09913.1"/>
    </source>
</evidence>
<accession>A0A4S8N1X3</accession>
<keyword evidence="4" id="KW-1185">Reference proteome</keyword>
<comment type="caution">
    <text evidence="3">The sequence shown here is derived from an EMBL/GenBank/DDBJ whole genome shotgun (WGS) entry which is preliminary data.</text>
</comment>
<dbReference type="RefSeq" id="WP_136563791.1">
    <property type="nucleotide sequence ID" value="NZ_BAABLS010000006.1"/>
</dbReference>
<evidence type="ECO:0000256" key="2">
    <source>
        <dbReference type="SAM" id="Phobius"/>
    </source>
</evidence>
<keyword evidence="2" id="KW-1133">Transmembrane helix</keyword>
<dbReference type="Proteomes" id="UP000307087">
    <property type="component" value="Unassembled WGS sequence"/>
</dbReference>
<evidence type="ECO:0000256" key="1">
    <source>
        <dbReference type="SAM" id="MobiDB-lite"/>
    </source>
</evidence>
<evidence type="ECO:0008006" key="5">
    <source>
        <dbReference type="Google" id="ProtNLM"/>
    </source>
</evidence>
<feature type="transmembrane region" description="Helical" evidence="2">
    <location>
        <begin position="65"/>
        <end position="85"/>
    </location>
</feature>
<name>A0A4S8N1X3_9ACTN</name>
<dbReference type="OrthoDB" id="3818504at2"/>
<protein>
    <recommendedName>
        <fullName evidence="5">DUF4064 domain-containing protein</fullName>
    </recommendedName>
</protein>
<feature type="compositionally biased region" description="Low complexity" evidence="1">
    <location>
        <begin position="184"/>
        <end position="193"/>
    </location>
</feature>
<sequence>MSDPQPRPGQATLAGALIIGGSIVLVLSAWQRISTLHTLEVQEWMERQISGAGGMGMSVETFSTMIRVACLVGAGAATASTILGFQVFKRSQSARMALTALSPLLLLGALATDGFLAPMVVAGIVLLWLQPTRDWYAGRPWVQRYDQRRAARVGGPAPDGDAGPSQPASPWSAPAPQPTDPAPSSGSSSGLSSDQPTAPWVDHRPQRRRETPRPGALIAGCVLAWAFSTITVAFLALTALALATQSDELYAEMQEQQPDLAAEVGKSELVASVSVMVGVLVVWAIVAIVLAGIAFVGHNWARVLLAISAAVAAVLSLALSFAAPPMVVLVLVFAVGAWLLLRPEVSAWYRR</sequence>
<feature type="transmembrane region" description="Helical" evidence="2">
    <location>
        <begin position="216"/>
        <end position="243"/>
    </location>
</feature>
<feature type="transmembrane region" description="Helical" evidence="2">
    <location>
        <begin position="303"/>
        <end position="319"/>
    </location>
</feature>
<keyword evidence="2" id="KW-0812">Transmembrane</keyword>
<dbReference type="EMBL" id="STGW01000012">
    <property type="protein sequence ID" value="THV09913.1"/>
    <property type="molecule type" value="Genomic_DNA"/>
</dbReference>
<keyword evidence="2" id="KW-0472">Membrane</keyword>
<reference evidence="3 4" key="1">
    <citation type="journal article" date="2009" name="Int. J. Syst. Evol. Microbiol.">
        <title>Nocardioides caeni sp. nov., isolated from wastewater.</title>
        <authorList>
            <person name="Yoon J.H."/>
            <person name="Kang S.J."/>
            <person name="Park S."/>
            <person name="Kim W."/>
            <person name="Oh T.K."/>
        </authorList>
    </citation>
    <scope>NUCLEOTIDE SEQUENCE [LARGE SCALE GENOMIC DNA]</scope>
    <source>
        <strain evidence="3 4">DSM 23134</strain>
    </source>
</reference>
<evidence type="ECO:0000313" key="4">
    <source>
        <dbReference type="Proteomes" id="UP000307087"/>
    </source>
</evidence>
<proteinExistence type="predicted"/>
<organism evidence="3 4">
    <name type="scientific">Nocardioides caeni</name>
    <dbReference type="NCBI Taxonomy" id="574700"/>
    <lineage>
        <taxon>Bacteria</taxon>
        <taxon>Bacillati</taxon>
        <taxon>Actinomycetota</taxon>
        <taxon>Actinomycetes</taxon>
        <taxon>Propionibacteriales</taxon>
        <taxon>Nocardioidaceae</taxon>
        <taxon>Nocardioides</taxon>
    </lineage>
</organism>
<feature type="compositionally biased region" description="Basic and acidic residues" evidence="1">
    <location>
        <begin position="201"/>
        <end position="211"/>
    </location>
</feature>
<feature type="region of interest" description="Disordered" evidence="1">
    <location>
        <begin position="150"/>
        <end position="211"/>
    </location>
</feature>